<gene>
    <name evidence="2" type="ORF">J2S70_000233</name>
</gene>
<organism evidence="2 3">
    <name type="scientific">Trueperella bonasi</name>
    <dbReference type="NCBI Taxonomy" id="312286"/>
    <lineage>
        <taxon>Bacteria</taxon>
        <taxon>Bacillati</taxon>
        <taxon>Actinomycetota</taxon>
        <taxon>Actinomycetes</taxon>
        <taxon>Actinomycetales</taxon>
        <taxon>Actinomycetaceae</taxon>
        <taxon>Trueperella</taxon>
    </lineage>
</organism>
<accession>A0ABT9NE41</accession>
<name>A0ABT9NE41_9ACTO</name>
<reference evidence="2 3" key="1">
    <citation type="submission" date="2023-07" db="EMBL/GenBank/DDBJ databases">
        <title>Sequencing the genomes of 1000 actinobacteria strains.</title>
        <authorList>
            <person name="Klenk H.-P."/>
        </authorList>
    </citation>
    <scope>NUCLEOTIDE SEQUENCE [LARGE SCALE GENOMIC DNA]</scope>
    <source>
        <strain evidence="2 3">DSM 17163</strain>
    </source>
</reference>
<keyword evidence="1" id="KW-0812">Transmembrane</keyword>
<evidence type="ECO:0000256" key="1">
    <source>
        <dbReference type="SAM" id="Phobius"/>
    </source>
</evidence>
<keyword evidence="1" id="KW-1133">Transmembrane helix</keyword>
<comment type="caution">
    <text evidence="2">The sequence shown here is derived from an EMBL/GenBank/DDBJ whole genome shotgun (WGS) entry which is preliminary data.</text>
</comment>
<keyword evidence="1" id="KW-0472">Membrane</keyword>
<proteinExistence type="predicted"/>
<dbReference type="RefSeq" id="WP_307681919.1">
    <property type="nucleotide sequence ID" value="NZ_JAUSQX010000001.1"/>
</dbReference>
<keyword evidence="3" id="KW-1185">Reference proteome</keyword>
<feature type="transmembrane region" description="Helical" evidence="1">
    <location>
        <begin position="20"/>
        <end position="42"/>
    </location>
</feature>
<dbReference type="EMBL" id="JAUSQX010000001">
    <property type="protein sequence ID" value="MDP9805651.1"/>
    <property type="molecule type" value="Genomic_DNA"/>
</dbReference>
<protein>
    <submittedName>
        <fullName evidence="2">Uncharacterized protein</fullName>
    </submittedName>
</protein>
<sequence length="46" mass="5005">MSQMARRSEILKKSLKGDLIFRDVVLIAVLLAIVGAFGLFGVSMPL</sequence>
<dbReference type="Proteomes" id="UP001243212">
    <property type="component" value="Unassembled WGS sequence"/>
</dbReference>
<evidence type="ECO:0000313" key="3">
    <source>
        <dbReference type="Proteomes" id="UP001243212"/>
    </source>
</evidence>
<evidence type="ECO:0000313" key="2">
    <source>
        <dbReference type="EMBL" id="MDP9805651.1"/>
    </source>
</evidence>